<feature type="compositionally biased region" description="Acidic residues" evidence="1">
    <location>
        <begin position="225"/>
        <end position="235"/>
    </location>
</feature>
<protein>
    <submittedName>
        <fullName evidence="2">Uncharacterized protein</fullName>
    </submittedName>
</protein>
<keyword evidence="3" id="KW-1185">Reference proteome</keyword>
<dbReference type="OrthoDB" id="170902at2157"/>
<feature type="compositionally biased region" description="Acidic residues" evidence="1">
    <location>
        <begin position="178"/>
        <end position="191"/>
    </location>
</feature>
<dbReference type="Proteomes" id="UP000011615">
    <property type="component" value="Unassembled WGS sequence"/>
</dbReference>
<dbReference type="PATRIC" id="fig|1230457.4.peg.2801"/>
<comment type="caution">
    <text evidence="2">The sequence shown here is derived from an EMBL/GenBank/DDBJ whole genome shotgun (WGS) entry which is preliminary data.</text>
</comment>
<feature type="compositionally biased region" description="Basic and acidic residues" evidence="1">
    <location>
        <begin position="166"/>
        <end position="177"/>
    </location>
</feature>
<dbReference type="RefSeq" id="WP_008013985.1">
    <property type="nucleotide sequence ID" value="NZ_AOIT01000053.1"/>
</dbReference>
<organism evidence="2 3">
    <name type="scientific">Natrinema limicola JCM 13563</name>
    <dbReference type="NCBI Taxonomy" id="1230457"/>
    <lineage>
        <taxon>Archaea</taxon>
        <taxon>Methanobacteriati</taxon>
        <taxon>Methanobacteriota</taxon>
        <taxon>Stenosarchaea group</taxon>
        <taxon>Halobacteria</taxon>
        <taxon>Halobacteriales</taxon>
        <taxon>Natrialbaceae</taxon>
        <taxon>Natrinema</taxon>
    </lineage>
</organism>
<dbReference type="eggNOG" id="arCOG10750">
    <property type="taxonomic scope" value="Archaea"/>
</dbReference>
<dbReference type="EMBL" id="AOIT01000053">
    <property type="protein sequence ID" value="ELZ18694.1"/>
    <property type="molecule type" value="Genomic_DNA"/>
</dbReference>
<feature type="compositionally biased region" description="Acidic residues" evidence="1">
    <location>
        <begin position="70"/>
        <end position="83"/>
    </location>
</feature>
<proteinExistence type="predicted"/>
<evidence type="ECO:0000256" key="1">
    <source>
        <dbReference type="SAM" id="MobiDB-lite"/>
    </source>
</evidence>
<gene>
    <name evidence="2" type="ORF">C476_13927</name>
</gene>
<feature type="region of interest" description="Disordered" evidence="1">
    <location>
        <begin position="1"/>
        <end position="249"/>
    </location>
</feature>
<evidence type="ECO:0000313" key="2">
    <source>
        <dbReference type="EMBL" id="ELZ18694.1"/>
    </source>
</evidence>
<feature type="compositionally biased region" description="Polar residues" evidence="1">
    <location>
        <begin position="84"/>
        <end position="99"/>
    </location>
</feature>
<evidence type="ECO:0000313" key="3">
    <source>
        <dbReference type="Proteomes" id="UP000011615"/>
    </source>
</evidence>
<sequence>MSDERAADSDGADNAESGDSLEPGGGPQRVVSEESVDDILASLDETKSESVDSSDTTATADEPDAVTTTFDEDDVPAADETTDDASQPDTGSATETATADHTVADSESGADTADDTADTAAPSETGATADDATTVDAAASSLPDDASLEELAARVEDGTVTGADVRAAEAGDGRESTPEIDEVELSLDDLETSGVGDTGSDPDVPDDAGPLAGSVDRDPQPNANDDGDDGDDSDDSPGLLGRLKNRFSL</sequence>
<reference evidence="2 3" key="1">
    <citation type="journal article" date="2014" name="PLoS Genet.">
        <title>Phylogenetically driven sequencing of extremely halophilic archaea reveals strategies for static and dynamic osmo-response.</title>
        <authorList>
            <person name="Becker E.A."/>
            <person name="Seitzer P.M."/>
            <person name="Tritt A."/>
            <person name="Larsen D."/>
            <person name="Krusor M."/>
            <person name="Yao A.I."/>
            <person name="Wu D."/>
            <person name="Madern D."/>
            <person name="Eisen J.A."/>
            <person name="Darling A.E."/>
            <person name="Facciotti M.T."/>
        </authorList>
    </citation>
    <scope>NUCLEOTIDE SEQUENCE [LARGE SCALE GENOMIC DNA]</scope>
    <source>
        <strain evidence="2 3">JCM 13563</strain>
    </source>
</reference>
<dbReference type="AlphaFoldDB" id="M0C9U4"/>
<accession>M0C9U4</accession>
<name>M0C9U4_9EURY</name>
<feature type="compositionally biased region" description="Low complexity" evidence="1">
    <location>
        <begin position="127"/>
        <end position="145"/>
    </location>
</feature>